<dbReference type="GO" id="GO:0140115">
    <property type="term" value="P:export across plasma membrane"/>
    <property type="evidence" value="ECO:0007669"/>
    <property type="project" value="UniProtKB-ARBA"/>
</dbReference>
<dbReference type="Gene3D" id="1.20.1250.20">
    <property type="entry name" value="MFS general substrate transporter like domains"/>
    <property type="match status" value="1"/>
</dbReference>
<evidence type="ECO:0000259" key="6">
    <source>
        <dbReference type="PROSITE" id="PS50850"/>
    </source>
</evidence>
<dbReference type="InterPro" id="IPR011701">
    <property type="entry name" value="MFS"/>
</dbReference>
<evidence type="ECO:0000256" key="1">
    <source>
        <dbReference type="ARBA" id="ARBA00004141"/>
    </source>
</evidence>
<dbReference type="PROSITE" id="PS00216">
    <property type="entry name" value="SUGAR_TRANSPORT_1"/>
    <property type="match status" value="1"/>
</dbReference>
<feature type="transmembrane region" description="Helical" evidence="5">
    <location>
        <begin position="463"/>
        <end position="486"/>
    </location>
</feature>
<reference evidence="7 8" key="1">
    <citation type="submission" date="2016-04" db="EMBL/GenBank/DDBJ databases">
        <title>Draft genome of Fonsecaea erecta CBS 125763.</title>
        <authorList>
            <person name="Weiss V.A."/>
            <person name="Vicente V.A."/>
            <person name="Raittz R.T."/>
            <person name="Moreno L.F."/>
            <person name="De Souza E.M."/>
            <person name="Pedrosa F.O."/>
            <person name="Steffens M.B."/>
            <person name="Faoro H."/>
            <person name="Tadra-Sfeir M.Z."/>
            <person name="Najafzadeh M.J."/>
            <person name="Felipe M.S."/>
            <person name="Teixeira M."/>
            <person name="Sun J."/>
            <person name="Xi L."/>
            <person name="Gomes R."/>
            <person name="De Azevedo C.M."/>
            <person name="Salgado C.G."/>
            <person name="Da Silva M.B."/>
            <person name="Nascimento M.F."/>
            <person name="Queiroz-Telles F."/>
            <person name="Attili D.S."/>
            <person name="Gorbushina A."/>
        </authorList>
    </citation>
    <scope>NUCLEOTIDE SEQUENCE [LARGE SCALE GENOMIC DNA]</scope>
    <source>
        <strain evidence="7 8">CBS 125763</strain>
    </source>
</reference>
<dbReference type="EMBL" id="LVYI01000003">
    <property type="protein sequence ID" value="OAP61342.1"/>
    <property type="molecule type" value="Genomic_DNA"/>
</dbReference>
<dbReference type="GO" id="GO:0015606">
    <property type="term" value="F:spermidine transmembrane transporter activity"/>
    <property type="evidence" value="ECO:0007669"/>
    <property type="project" value="TreeGrafter"/>
</dbReference>
<dbReference type="RefSeq" id="XP_018694709.1">
    <property type="nucleotide sequence ID" value="XM_018835059.1"/>
</dbReference>
<sequence>MSETEIEMGVDKSNSDSLSALGSVNKRHEPPEAINALSWSLGVKIYHTAVPCFLCFLMYVLNHPKSISYTPADLVTINRSTFSSTVTVPATPDLMAEFNISSTRALLSGTLYMLGLTFGPLILAPLSEFIGRRWLYIATSSSIIAFAGGAGAARNFATHLICRFFCGFLGSAGVAIGAGTILDVWGRGGQLARLLFICGPFLGPSLGPLVGAYVMHDRHGDWRWTQWTVVLIGAPIWILTLFMKETADFRIQRTAKHSGRFGMVQLALSTLKAAVLRSVTMLTTEAIALSVTLYTGYAYAVVFSFFASAPYVYSLDYNFNSRQVGLSVISVVIGYCLAAVMHIIIEATLYARAVRQAPDGQAAPEHRLYAAMVGSIFLPIGLFWYAWAAHQGGNWAVVVASGIPFGLGAFIVFLSSISYLVASYGVGTSASAVAANGSIRYLFGAVFPLFTTPMYEKLGIHWAGSVFGFLSLALLPIPWILFKFGYTLRKKSRFIRSA</sequence>
<dbReference type="CDD" id="cd17323">
    <property type="entry name" value="MFS_Tpo1_MDR_like"/>
    <property type="match status" value="1"/>
</dbReference>
<proteinExistence type="predicted"/>
<dbReference type="AlphaFoldDB" id="A0A178ZNW5"/>
<evidence type="ECO:0000256" key="2">
    <source>
        <dbReference type="ARBA" id="ARBA00022692"/>
    </source>
</evidence>
<dbReference type="PROSITE" id="PS50850">
    <property type="entry name" value="MFS"/>
    <property type="match status" value="1"/>
</dbReference>
<feature type="transmembrane region" description="Helical" evidence="5">
    <location>
        <begin position="194"/>
        <end position="215"/>
    </location>
</feature>
<dbReference type="GO" id="GO:0005886">
    <property type="term" value="C:plasma membrane"/>
    <property type="evidence" value="ECO:0007669"/>
    <property type="project" value="TreeGrafter"/>
</dbReference>
<name>A0A178ZNW5_9EURO</name>
<feature type="transmembrane region" description="Helical" evidence="5">
    <location>
        <begin position="227"/>
        <end position="243"/>
    </location>
</feature>
<feature type="transmembrane region" description="Helical" evidence="5">
    <location>
        <begin position="160"/>
        <end position="182"/>
    </location>
</feature>
<dbReference type="PANTHER" id="PTHR23502:SF182">
    <property type="entry name" value="POLYAMINE TRANSPORTER, PUTATIVE-RELATED"/>
    <property type="match status" value="1"/>
</dbReference>
<comment type="subcellular location">
    <subcellularLocation>
        <location evidence="1">Membrane</location>
        <topology evidence="1">Multi-pass membrane protein</topology>
    </subcellularLocation>
</comment>
<dbReference type="PANTHER" id="PTHR23502">
    <property type="entry name" value="MAJOR FACILITATOR SUPERFAMILY"/>
    <property type="match status" value="1"/>
</dbReference>
<feature type="domain" description="Major facilitator superfamily (MFS) profile" evidence="6">
    <location>
        <begin position="57"/>
        <end position="491"/>
    </location>
</feature>
<keyword evidence="2 5" id="KW-0812">Transmembrane</keyword>
<feature type="transmembrane region" description="Helical" evidence="5">
    <location>
        <begin position="368"/>
        <end position="387"/>
    </location>
</feature>
<dbReference type="InterPro" id="IPR020846">
    <property type="entry name" value="MFS_dom"/>
</dbReference>
<keyword evidence="4 5" id="KW-0472">Membrane</keyword>
<accession>A0A178ZNW5</accession>
<dbReference type="InterPro" id="IPR005829">
    <property type="entry name" value="Sugar_transporter_CS"/>
</dbReference>
<evidence type="ECO:0000313" key="7">
    <source>
        <dbReference type="EMBL" id="OAP61342.1"/>
    </source>
</evidence>
<evidence type="ECO:0000256" key="4">
    <source>
        <dbReference type="ARBA" id="ARBA00023136"/>
    </source>
</evidence>
<feature type="transmembrane region" description="Helical" evidence="5">
    <location>
        <begin position="105"/>
        <end position="127"/>
    </location>
</feature>
<evidence type="ECO:0000256" key="3">
    <source>
        <dbReference type="ARBA" id="ARBA00022989"/>
    </source>
</evidence>
<dbReference type="OrthoDB" id="3936150at2759"/>
<dbReference type="Proteomes" id="UP000078343">
    <property type="component" value="Unassembled WGS sequence"/>
</dbReference>
<feature type="transmembrane region" description="Helical" evidence="5">
    <location>
        <begin position="393"/>
        <end position="414"/>
    </location>
</feature>
<dbReference type="Pfam" id="PF07690">
    <property type="entry name" value="MFS_1"/>
    <property type="match status" value="1"/>
</dbReference>
<evidence type="ECO:0000313" key="8">
    <source>
        <dbReference type="Proteomes" id="UP000078343"/>
    </source>
</evidence>
<keyword evidence="3 5" id="KW-1133">Transmembrane helix</keyword>
<protein>
    <recommendedName>
        <fullName evidence="6">Major facilitator superfamily (MFS) profile domain-containing protein</fullName>
    </recommendedName>
</protein>
<dbReference type="GeneID" id="30007714"/>
<dbReference type="InterPro" id="IPR036259">
    <property type="entry name" value="MFS_trans_sf"/>
</dbReference>
<keyword evidence="8" id="KW-1185">Reference proteome</keyword>
<gene>
    <name evidence="7" type="ORF">AYL99_03545</name>
</gene>
<dbReference type="GO" id="GO:0042908">
    <property type="term" value="P:xenobiotic transport"/>
    <property type="evidence" value="ECO:0007669"/>
    <property type="project" value="UniProtKB-ARBA"/>
</dbReference>
<feature type="transmembrane region" description="Helical" evidence="5">
    <location>
        <begin position="291"/>
        <end position="313"/>
    </location>
</feature>
<dbReference type="GO" id="GO:0000297">
    <property type="term" value="F:spermine transmembrane transporter activity"/>
    <property type="evidence" value="ECO:0007669"/>
    <property type="project" value="TreeGrafter"/>
</dbReference>
<feature type="transmembrane region" description="Helical" evidence="5">
    <location>
        <begin position="133"/>
        <end position="153"/>
    </location>
</feature>
<dbReference type="SUPFAM" id="SSF103473">
    <property type="entry name" value="MFS general substrate transporter"/>
    <property type="match status" value="1"/>
</dbReference>
<organism evidence="7 8">
    <name type="scientific">Fonsecaea erecta</name>
    <dbReference type="NCBI Taxonomy" id="1367422"/>
    <lineage>
        <taxon>Eukaryota</taxon>
        <taxon>Fungi</taxon>
        <taxon>Dikarya</taxon>
        <taxon>Ascomycota</taxon>
        <taxon>Pezizomycotina</taxon>
        <taxon>Eurotiomycetes</taxon>
        <taxon>Chaetothyriomycetidae</taxon>
        <taxon>Chaetothyriales</taxon>
        <taxon>Herpotrichiellaceae</taxon>
        <taxon>Fonsecaea</taxon>
    </lineage>
</organism>
<feature type="transmembrane region" description="Helical" evidence="5">
    <location>
        <begin position="325"/>
        <end position="347"/>
    </location>
</feature>
<evidence type="ECO:0000256" key="5">
    <source>
        <dbReference type="SAM" id="Phobius"/>
    </source>
</evidence>
<comment type="caution">
    <text evidence="7">The sequence shown here is derived from an EMBL/GenBank/DDBJ whole genome shotgun (WGS) entry which is preliminary data.</text>
</comment>